<protein>
    <submittedName>
        <fullName evidence="4">Uncharacterized protein</fullName>
    </submittedName>
</protein>
<name>A0AAU9U5F6_EUPED</name>
<evidence type="ECO:0000313" key="4">
    <source>
        <dbReference type="EMBL" id="CAH2095059.1"/>
    </source>
</evidence>
<dbReference type="GO" id="GO:0016477">
    <property type="term" value="P:cell migration"/>
    <property type="evidence" value="ECO:0007669"/>
    <property type="project" value="TreeGrafter"/>
</dbReference>
<feature type="region of interest" description="Disordered" evidence="3">
    <location>
        <begin position="64"/>
        <end position="112"/>
    </location>
</feature>
<keyword evidence="1" id="KW-0597">Phosphoprotein</keyword>
<dbReference type="GO" id="GO:0005884">
    <property type="term" value="C:actin filament"/>
    <property type="evidence" value="ECO:0007669"/>
    <property type="project" value="TreeGrafter"/>
</dbReference>
<dbReference type="AlphaFoldDB" id="A0AAU9U5F6"/>
<dbReference type="PROSITE" id="PS51090">
    <property type="entry name" value="CORTACTIN"/>
    <property type="match status" value="3"/>
</dbReference>
<dbReference type="Proteomes" id="UP001153954">
    <property type="component" value="Unassembled WGS sequence"/>
</dbReference>
<evidence type="ECO:0000313" key="5">
    <source>
        <dbReference type="Proteomes" id="UP001153954"/>
    </source>
</evidence>
<evidence type="ECO:0000256" key="2">
    <source>
        <dbReference type="ARBA" id="ARBA00022737"/>
    </source>
</evidence>
<evidence type="ECO:0000256" key="3">
    <source>
        <dbReference type="SAM" id="MobiDB-lite"/>
    </source>
</evidence>
<keyword evidence="5" id="KW-1185">Reference proteome</keyword>
<dbReference type="PANTHER" id="PTHR10829">
    <property type="entry name" value="CORTACTIN AND DREBRIN"/>
    <property type="match status" value="1"/>
</dbReference>
<keyword evidence="2" id="KW-0677">Repeat</keyword>
<dbReference type="PANTHER" id="PTHR10829:SF23">
    <property type="entry name" value="CORTACTIN, ISOFORM A"/>
    <property type="match status" value="1"/>
</dbReference>
<evidence type="ECO:0000256" key="1">
    <source>
        <dbReference type="ARBA" id="ARBA00022553"/>
    </source>
</evidence>
<dbReference type="GO" id="GO:0005886">
    <property type="term" value="C:plasma membrane"/>
    <property type="evidence" value="ECO:0007669"/>
    <property type="project" value="TreeGrafter"/>
</dbReference>
<organism evidence="4 5">
    <name type="scientific">Euphydryas editha</name>
    <name type="common">Edith's checkerspot</name>
    <dbReference type="NCBI Taxonomy" id="104508"/>
    <lineage>
        <taxon>Eukaryota</taxon>
        <taxon>Metazoa</taxon>
        <taxon>Ecdysozoa</taxon>
        <taxon>Arthropoda</taxon>
        <taxon>Hexapoda</taxon>
        <taxon>Insecta</taxon>
        <taxon>Pterygota</taxon>
        <taxon>Neoptera</taxon>
        <taxon>Endopterygota</taxon>
        <taxon>Lepidoptera</taxon>
        <taxon>Glossata</taxon>
        <taxon>Ditrysia</taxon>
        <taxon>Papilionoidea</taxon>
        <taxon>Nymphalidae</taxon>
        <taxon>Nymphalinae</taxon>
        <taxon>Euphydryas</taxon>
    </lineage>
</organism>
<feature type="region of interest" description="Disordered" evidence="3">
    <location>
        <begin position="299"/>
        <end position="326"/>
    </location>
</feature>
<reference evidence="4" key="1">
    <citation type="submission" date="2022-03" db="EMBL/GenBank/DDBJ databases">
        <authorList>
            <person name="Tunstrom K."/>
        </authorList>
    </citation>
    <scope>NUCLEOTIDE SEQUENCE</scope>
</reference>
<feature type="region of interest" description="Disordered" evidence="3">
    <location>
        <begin position="181"/>
        <end position="229"/>
    </location>
</feature>
<dbReference type="EMBL" id="CAKOGL010000015">
    <property type="protein sequence ID" value="CAH2095059.1"/>
    <property type="molecule type" value="Genomic_DNA"/>
</dbReference>
<comment type="caution">
    <text evidence="4">The sequence shown here is derived from an EMBL/GenBank/DDBJ whole genome shotgun (WGS) entry which is preliminary data.</text>
</comment>
<dbReference type="GO" id="GO:0030833">
    <property type="term" value="P:regulation of actin filament polymerization"/>
    <property type="evidence" value="ECO:0007669"/>
    <property type="project" value="TreeGrafter"/>
</dbReference>
<dbReference type="GO" id="GO:0030427">
    <property type="term" value="C:site of polarized growth"/>
    <property type="evidence" value="ECO:0007669"/>
    <property type="project" value="TreeGrafter"/>
</dbReference>
<gene>
    <name evidence="4" type="ORF">EEDITHA_LOCUS10552</name>
</gene>
<dbReference type="GO" id="GO:0030864">
    <property type="term" value="C:cortical actin cytoskeleton"/>
    <property type="evidence" value="ECO:0007669"/>
    <property type="project" value="TreeGrafter"/>
</dbReference>
<accession>A0AAU9U5F6</accession>
<sequence length="326" mass="35404">MRYVSPSPVPSLLFGGRFGVQADRRDASAAGWDTVERAPAHRSQKGNAIRIAFTCTVSSVRRAVRRAGGPARRERGRLGHRRARARAPLAEGRTGATRARPAGTPSSARPRTARRRVMRYVSPSPVPSLLFGGRFGVQADRRDASAAGWDTVERAPAHRSQKGNAIRIAFTCTVSSVRRAVRRAGGPARRERGRLGHRRARARAPLAEGRTGATRARPAGTPSSARPRTARRRVMRYVSPSPVPSLLFGGRFGVQADRRDASAAGWDTVERAPAHRSQKGNAIRIAFTCTVSSVRRAVRRAGGPARRERGRLGHRRARARAPLAEG</sequence>
<dbReference type="GO" id="GO:0051015">
    <property type="term" value="F:actin filament binding"/>
    <property type="evidence" value="ECO:0007669"/>
    <property type="project" value="TreeGrafter"/>
</dbReference>
<dbReference type="InterPro" id="IPR003134">
    <property type="entry name" value="Hs1_Cortactin"/>
</dbReference>
<dbReference type="Pfam" id="PF02218">
    <property type="entry name" value="HS1_rep"/>
    <property type="match status" value="3"/>
</dbReference>
<proteinExistence type="predicted"/>